<evidence type="ECO:0000256" key="6">
    <source>
        <dbReference type="ARBA" id="ARBA00023315"/>
    </source>
</evidence>
<dbReference type="Pfam" id="PF00814">
    <property type="entry name" value="TsaD"/>
    <property type="match status" value="1"/>
</dbReference>
<keyword evidence="6 8" id="KW-0012">Acyltransferase</keyword>
<keyword evidence="1 8" id="KW-0963">Cytoplasm</keyword>
<dbReference type="SUPFAM" id="SSF53067">
    <property type="entry name" value="Actin-like ATPase domain"/>
    <property type="match status" value="2"/>
</dbReference>
<evidence type="ECO:0000256" key="4">
    <source>
        <dbReference type="ARBA" id="ARBA00022723"/>
    </source>
</evidence>
<evidence type="ECO:0000313" key="11">
    <source>
        <dbReference type="Proteomes" id="UP000184295"/>
    </source>
</evidence>
<reference evidence="11" key="1">
    <citation type="submission" date="2016-11" db="EMBL/GenBank/DDBJ databases">
        <authorList>
            <person name="Varghese N."/>
            <person name="Submissions S."/>
        </authorList>
    </citation>
    <scope>NUCLEOTIDE SEQUENCE [LARGE SCALE GENOMIC DNA]</scope>
    <source>
        <strain evidence="11">DSM 19514</strain>
    </source>
</reference>
<comment type="cofactor">
    <cofactor evidence="8">
        <name>Fe(2+)</name>
        <dbReference type="ChEBI" id="CHEBI:29033"/>
    </cofactor>
    <text evidence="8">Binds 1 Fe(2+) ion per subunit.</text>
</comment>
<dbReference type="PROSITE" id="PS01016">
    <property type="entry name" value="GLYCOPROTEASE"/>
    <property type="match status" value="1"/>
</dbReference>
<dbReference type="InterPro" id="IPR017860">
    <property type="entry name" value="Peptidase_M22_CS"/>
</dbReference>
<dbReference type="FunFam" id="3.30.420.40:FF:000040">
    <property type="entry name" value="tRNA N6-adenosine threonylcarbamoyltransferase"/>
    <property type="match status" value="1"/>
</dbReference>
<comment type="subcellular location">
    <subcellularLocation>
        <location evidence="8">Cytoplasm</location>
    </subcellularLocation>
</comment>
<feature type="binding site" evidence="8">
    <location>
        <position position="96"/>
    </location>
    <ligand>
        <name>Fe cation</name>
        <dbReference type="ChEBI" id="CHEBI:24875"/>
    </ligand>
</feature>
<dbReference type="NCBIfam" id="TIGR00329">
    <property type="entry name" value="gcp_kae1"/>
    <property type="match status" value="1"/>
</dbReference>
<dbReference type="InterPro" id="IPR017861">
    <property type="entry name" value="KAE1/TsaD"/>
</dbReference>
<dbReference type="InterPro" id="IPR022450">
    <property type="entry name" value="TsaD"/>
</dbReference>
<sequence>MLKRGRVTAETIVAQNDLHADFGGVVPELASRQHARAITRSISDVLRQSQLSSPAKDLDGVAVTYGPGLAGSLMVGVSAAKALSLAWDVPLVAVDHMEGHLFAGTLMSPVDLPSLTLLVSGGHSQLIEITEPGRYVELGGTLDDAAGEAFDKVARLLGLSFPGGPEIERVALLGDGSYIRFPRALSGDTLDFSFSGLKTAVLRYLEIHGPVNVNDVAAAFQEAVVDALAHKVGMALRKREYRSVVIGGGVAANTLLRSRIEELCAAAGVKAVIPPKRLCTDNGAMIAAAGAFRLGLGQVAALDIGIDTSLSLA</sequence>
<dbReference type="InterPro" id="IPR043129">
    <property type="entry name" value="ATPase_NBD"/>
</dbReference>
<accession>A0A1M4SV98</accession>
<feature type="binding site" evidence="8">
    <location>
        <position position="151"/>
    </location>
    <ligand>
        <name>substrate</name>
    </ligand>
</feature>
<dbReference type="PRINTS" id="PR00789">
    <property type="entry name" value="OSIALOPTASE"/>
</dbReference>
<dbReference type="EMBL" id="FQUL01000003">
    <property type="protein sequence ID" value="SHE36142.1"/>
    <property type="molecule type" value="Genomic_DNA"/>
</dbReference>
<name>A0A1M4SV98_9ACTN</name>
<feature type="binding site" evidence="8">
    <location>
        <position position="253"/>
    </location>
    <ligand>
        <name>substrate</name>
    </ligand>
</feature>
<dbReference type="STRING" id="1121881.SAMN02745225_00402"/>
<evidence type="ECO:0000256" key="5">
    <source>
        <dbReference type="ARBA" id="ARBA00023004"/>
    </source>
</evidence>
<feature type="domain" description="Gcp-like" evidence="9">
    <location>
        <begin position="7"/>
        <end position="287"/>
    </location>
</feature>
<dbReference type="AlphaFoldDB" id="A0A1M4SV98"/>
<feature type="binding site" evidence="8">
    <location>
        <begin position="118"/>
        <end position="122"/>
    </location>
    <ligand>
        <name>substrate</name>
    </ligand>
</feature>
<gene>
    <name evidence="8" type="primary">tsaD</name>
    <name evidence="10" type="ORF">SAMN02745225_00402</name>
</gene>
<feature type="binding site" evidence="8">
    <location>
        <position position="164"/>
    </location>
    <ligand>
        <name>substrate</name>
    </ligand>
</feature>
<dbReference type="GO" id="GO:0005737">
    <property type="term" value="C:cytoplasm"/>
    <property type="evidence" value="ECO:0007669"/>
    <property type="project" value="UniProtKB-SubCell"/>
</dbReference>
<comment type="function">
    <text evidence="8">Required for the formation of a threonylcarbamoyl group on adenosine at position 37 (t(6)A37) in tRNAs that read codons beginning with adenine. Is involved in the transfer of the threonylcarbamoyl moiety of threonylcarbamoyl-AMP (TC-AMP) to the N6 group of A37, together with TsaE and TsaB. TsaD likely plays a direct catalytic role in this reaction.</text>
</comment>
<protein>
    <recommendedName>
        <fullName evidence="8">tRNA N6-adenosine threonylcarbamoyltransferase</fullName>
        <ecNumber evidence="8">2.3.1.234</ecNumber>
    </recommendedName>
    <alternativeName>
        <fullName evidence="8">N6-L-threonylcarbamoyladenine synthase</fullName>
        <shortName evidence="8">t(6)A synthase</shortName>
    </alternativeName>
    <alternativeName>
        <fullName evidence="8">t(6)A37 threonylcarbamoyladenosine biosynthesis protein TsaD</fullName>
    </alternativeName>
    <alternativeName>
        <fullName evidence="8">tRNA threonylcarbamoyladenosine biosynthesis protein TsaD</fullName>
    </alternativeName>
</protein>
<evidence type="ECO:0000256" key="2">
    <source>
        <dbReference type="ARBA" id="ARBA00022679"/>
    </source>
</evidence>
<comment type="catalytic activity">
    <reaction evidence="7 8">
        <text>L-threonylcarbamoyladenylate + adenosine(37) in tRNA = N(6)-L-threonylcarbamoyladenosine(37) in tRNA + AMP + H(+)</text>
        <dbReference type="Rhea" id="RHEA:37059"/>
        <dbReference type="Rhea" id="RHEA-COMP:10162"/>
        <dbReference type="Rhea" id="RHEA-COMP:10163"/>
        <dbReference type="ChEBI" id="CHEBI:15378"/>
        <dbReference type="ChEBI" id="CHEBI:73682"/>
        <dbReference type="ChEBI" id="CHEBI:74411"/>
        <dbReference type="ChEBI" id="CHEBI:74418"/>
        <dbReference type="ChEBI" id="CHEBI:456215"/>
        <dbReference type="EC" id="2.3.1.234"/>
    </reaction>
</comment>
<keyword evidence="5 8" id="KW-0408">Iron</keyword>
<evidence type="ECO:0000256" key="3">
    <source>
        <dbReference type="ARBA" id="ARBA00022694"/>
    </source>
</evidence>
<dbReference type="PANTHER" id="PTHR11735">
    <property type="entry name" value="TRNA N6-ADENOSINE THREONYLCARBAMOYLTRANSFERASE"/>
    <property type="match status" value="1"/>
</dbReference>
<evidence type="ECO:0000256" key="8">
    <source>
        <dbReference type="HAMAP-Rule" id="MF_01445"/>
    </source>
</evidence>
<evidence type="ECO:0000256" key="1">
    <source>
        <dbReference type="ARBA" id="ARBA00022490"/>
    </source>
</evidence>
<dbReference type="NCBIfam" id="TIGR03723">
    <property type="entry name" value="T6A_TsaD_YgjD"/>
    <property type="match status" value="1"/>
</dbReference>
<dbReference type="HAMAP" id="MF_01445">
    <property type="entry name" value="TsaD"/>
    <property type="match status" value="1"/>
</dbReference>
<keyword evidence="4 8" id="KW-0479">Metal-binding</keyword>
<dbReference type="GO" id="GO:0061711">
    <property type="term" value="F:tRNA N(6)-L-threonylcarbamoyladenine synthase activity"/>
    <property type="evidence" value="ECO:0007669"/>
    <property type="project" value="UniProtKB-EC"/>
</dbReference>
<evidence type="ECO:0000313" key="10">
    <source>
        <dbReference type="EMBL" id="SHE36142.1"/>
    </source>
</evidence>
<dbReference type="InterPro" id="IPR000905">
    <property type="entry name" value="Gcp-like_dom"/>
</dbReference>
<dbReference type="Gene3D" id="3.30.420.40">
    <property type="match status" value="2"/>
</dbReference>
<dbReference type="GO" id="GO:0002949">
    <property type="term" value="P:tRNA threonylcarbamoyladenosine modification"/>
    <property type="evidence" value="ECO:0007669"/>
    <property type="project" value="UniProtKB-UniRule"/>
</dbReference>
<dbReference type="EC" id="2.3.1.234" evidence="8"/>
<evidence type="ECO:0000259" key="9">
    <source>
        <dbReference type="Pfam" id="PF00814"/>
    </source>
</evidence>
<feature type="binding site" evidence="8">
    <location>
        <position position="100"/>
    </location>
    <ligand>
        <name>Fe cation</name>
        <dbReference type="ChEBI" id="CHEBI:24875"/>
    </ligand>
</feature>
<keyword evidence="3 8" id="KW-0819">tRNA processing</keyword>
<evidence type="ECO:0000256" key="7">
    <source>
        <dbReference type="ARBA" id="ARBA00048117"/>
    </source>
</evidence>
<keyword evidence="2 8" id="KW-0808">Transferase</keyword>
<keyword evidence="11" id="KW-1185">Reference proteome</keyword>
<comment type="similarity">
    <text evidence="8">Belongs to the KAE1 / TsaD family.</text>
</comment>
<dbReference type="GO" id="GO:0005506">
    <property type="term" value="F:iron ion binding"/>
    <property type="evidence" value="ECO:0007669"/>
    <property type="project" value="UniProtKB-UniRule"/>
</dbReference>
<organism evidence="10 11">
    <name type="scientific">Ferrithrix thermotolerans DSM 19514</name>
    <dbReference type="NCBI Taxonomy" id="1121881"/>
    <lineage>
        <taxon>Bacteria</taxon>
        <taxon>Bacillati</taxon>
        <taxon>Actinomycetota</taxon>
        <taxon>Acidimicrobiia</taxon>
        <taxon>Acidimicrobiales</taxon>
        <taxon>Acidimicrobiaceae</taxon>
        <taxon>Ferrithrix</taxon>
    </lineage>
</organism>
<dbReference type="Proteomes" id="UP000184295">
    <property type="component" value="Unassembled WGS sequence"/>
</dbReference>
<feature type="binding site" evidence="8">
    <location>
        <position position="168"/>
    </location>
    <ligand>
        <name>substrate</name>
    </ligand>
</feature>
<feature type="binding site" evidence="8">
    <location>
        <position position="281"/>
    </location>
    <ligand>
        <name>Fe cation</name>
        <dbReference type="ChEBI" id="CHEBI:24875"/>
    </ligand>
</feature>
<proteinExistence type="inferred from homology"/>
<dbReference type="PANTHER" id="PTHR11735:SF6">
    <property type="entry name" value="TRNA N6-ADENOSINE THREONYLCARBAMOYLTRANSFERASE, MITOCHONDRIAL"/>
    <property type="match status" value="1"/>
</dbReference>